<dbReference type="Proteomes" id="UP000596661">
    <property type="component" value="Chromosome 8"/>
</dbReference>
<accession>A0A803QBI9</accession>
<reference evidence="1" key="2">
    <citation type="submission" date="2021-03" db="UniProtKB">
        <authorList>
            <consortium name="EnsemblPlants"/>
        </authorList>
    </citation>
    <scope>IDENTIFICATION</scope>
</reference>
<dbReference type="EMBL" id="UZAU01000685">
    <property type="status" value="NOT_ANNOTATED_CDS"/>
    <property type="molecule type" value="Genomic_DNA"/>
</dbReference>
<organism evidence="1 2">
    <name type="scientific">Cannabis sativa</name>
    <name type="common">Hemp</name>
    <name type="synonym">Marijuana</name>
    <dbReference type="NCBI Taxonomy" id="3483"/>
    <lineage>
        <taxon>Eukaryota</taxon>
        <taxon>Viridiplantae</taxon>
        <taxon>Streptophyta</taxon>
        <taxon>Embryophyta</taxon>
        <taxon>Tracheophyta</taxon>
        <taxon>Spermatophyta</taxon>
        <taxon>Magnoliopsida</taxon>
        <taxon>eudicotyledons</taxon>
        <taxon>Gunneridae</taxon>
        <taxon>Pentapetalae</taxon>
        <taxon>rosids</taxon>
        <taxon>fabids</taxon>
        <taxon>Rosales</taxon>
        <taxon>Cannabaceae</taxon>
        <taxon>Cannabis</taxon>
    </lineage>
</organism>
<sequence>MMKLALEATIGPIAKQLDLMIDRIQKSREARNTNDTLMATEVDSMVSAQGCLKMLLPKLTTVVTTIEEDEQQDEINKGEASEVLDLRSILRTLQVKHHRMAL</sequence>
<keyword evidence="2" id="KW-1185">Reference proteome</keyword>
<reference evidence="1" key="1">
    <citation type="submission" date="2018-11" db="EMBL/GenBank/DDBJ databases">
        <authorList>
            <person name="Grassa J C."/>
        </authorList>
    </citation>
    <scope>NUCLEOTIDE SEQUENCE [LARGE SCALE GENOMIC DNA]</scope>
</reference>
<protein>
    <submittedName>
        <fullName evidence="1">Uncharacterized protein</fullName>
    </submittedName>
</protein>
<evidence type="ECO:0000313" key="2">
    <source>
        <dbReference type="Proteomes" id="UP000596661"/>
    </source>
</evidence>
<proteinExistence type="predicted"/>
<name>A0A803QBI9_CANSA</name>
<dbReference type="Gramene" id="evm.model.08.525">
    <property type="protein sequence ID" value="cds.evm.model.08.525"/>
    <property type="gene ID" value="evm.TU.08.525"/>
</dbReference>
<dbReference type="AlphaFoldDB" id="A0A803QBI9"/>
<dbReference type="EnsemblPlants" id="evm.model.08.525">
    <property type="protein sequence ID" value="cds.evm.model.08.525"/>
    <property type="gene ID" value="evm.TU.08.525"/>
</dbReference>
<evidence type="ECO:0000313" key="1">
    <source>
        <dbReference type="EnsemblPlants" id="cds.evm.model.08.525"/>
    </source>
</evidence>